<dbReference type="Proteomes" id="UP001500604">
    <property type="component" value="Unassembled WGS sequence"/>
</dbReference>
<proteinExistence type="predicted"/>
<feature type="transmembrane region" description="Helical" evidence="6">
    <location>
        <begin position="112"/>
        <end position="134"/>
    </location>
</feature>
<evidence type="ECO:0000256" key="1">
    <source>
        <dbReference type="ARBA" id="ARBA00004429"/>
    </source>
</evidence>
<feature type="transmembrane region" description="Helical" evidence="6">
    <location>
        <begin position="146"/>
        <end position="165"/>
    </location>
</feature>
<keyword evidence="4 6" id="KW-1133">Transmembrane helix</keyword>
<keyword evidence="2" id="KW-1003">Cell membrane</keyword>
<name>A0ABP8V3S8_9GAMM</name>
<feature type="transmembrane region" description="Helical" evidence="6">
    <location>
        <begin position="282"/>
        <end position="309"/>
    </location>
</feature>
<organism evidence="7 8">
    <name type="scientific">Kistimonas scapharcae</name>
    <dbReference type="NCBI Taxonomy" id="1036133"/>
    <lineage>
        <taxon>Bacteria</taxon>
        <taxon>Pseudomonadati</taxon>
        <taxon>Pseudomonadota</taxon>
        <taxon>Gammaproteobacteria</taxon>
        <taxon>Oceanospirillales</taxon>
        <taxon>Endozoicomonadaceae</taxon>
        <taxon>Kistimonas</taxon>
    </lineage>
</organism>
<accession>A0ABP8V3S8</accession>
<gene>
    <name evidence="7" type="ORF">GCM10023116_31660</name>
</gene>
<dbReference type="EMBL" id="BAABFL010000425">
    <property type="protein sequence ID" value="GAA4650883.1"/>
    <property type="molecule type" value="Genomic_DNA"/>
</dbReference>
<protein>
    <submittedName>
        <fullName evidence="7">ABC transporter permease</fullName>
    </submittedName>
</protein>
<dbReference type="CDD" id="cd06580">
    <property type="entry name" value="TM_PBP1_transp_TpRbsC_like"/>
    <property type="match status" value="1"/>
</dbReference>
<comment type="subcellular location">
    <subcellularLocation>
        <location evidence="1">Cell inner membrane</location>
        <topology evidence="1">Multi-pass membrane protein</topology>
    </subcellularLocation>
</comment>
<keyword evidence="5 6" id="KW-0472">Membrane</keyword>
<feature type="transmembrane region" description="Helical" evidence="6">
    <location>
        <begin position="14"/>
        <end position="37"/>
    </location>
</feature>
<evidence type="ECO:0000256" key="6">
    <source>
        <dbReference type="SAM" id="Phobius"/>
    </source>
</evidence>
<dbReference type="InterPro" id="IPR001851">
    <property type="entry name" value="ABC_transp_permease"/>
</dbReference>
<evidence type="ECO:0000256" key="2">
    <source>
        <dbReference type="ARBA" id="ARBA00022475"/>
    </source>
</evidence>
<reference evidence="8" key="1">
    <citation type="journal article" date="2019" name="Int. J. Syst. Evol. Microbiol.">
        <title>The Global Catalogue of Microorganisms (GCM) 10K type strain sequencing project: providing services to taxonomists for standard genome sequencing and annotation.</title>
        <authorList>
            <consortium name="The Broad Institute Genomics Platform"/>
            <consortium name="The Broad Institute Genome Sequencing Center for Infectious Disease"/>
            <person name="Wu L."/>
            <person name="Ma J."/>
        </authorList>
    </citation>
    <scope>NUCLEOTIDE SEQUENCE [LARGE SCALE GENOMIC DNA]</scope>
    <source>
        <strain evidence="8">JCM 17805</strain>
    </source>
</reference>
<sequence length="371" mass="39675">MRLSIERRPQDSRVMAYLSPVLATLLTLATGVLIFLWQGQNPLNGLYTFFIAPVSSWYGVAELGIKAAPMLLCALGLAICFRASIWNIGAEGQFVMGALIGGYIALEWVEMLGIFALPVVLLSGAAAGLAWAAIPAFLRNHCNTNEILTTIMLNYIALNLLLFGMHGPLMDPYGFNFPQSALFEDAVTLPILIEGTRLHPGLLFALLAVVVVWVLMSRLFIGFQLRVIGLDRGAAGYAGFSEKKLVYFSFLFCGALAGLAGISEVTGPIGQLVPQISPGYGYAAIIVAFLGRLHPVGITLASALMALVYMGGEMGQISLGLPLALGSLFQGMLLMFLLACDFLVGYRIRLKHSTNVVEQAPAATVSNAVEG</sequence>
<keyword evidence="3 6" id="KW-0812">Transmembrane</keyword>
<feature type="transmembrane region" description="Helical" evidence="6">
    <location>
        <begin position="88"/>
        <end position="106"/>
    </location>
</feature>
<dbReference type="PANTHER" id="PTHR47089">
    <property type="entry name" value="ABC TRANSPORTER, PERMEASE PROTEIN"/>
    <property type="match status" value="1"/>
</dbReference>
<feature type="transmembrane region" description="Helical" evidence="6">
    <location>
        <begin position="321"/>
        <end position="344"/>
    </location>
</feature>
<feature type="transmembrane region" description="Helical" evidence="6">
    <location>
        <begin position="202"/>
        <end position="225"/>
    </location>
</feature>
<evidence type="ECO:0000256" key="4">
    <source>
        <dbReference type="ARBA" id="ARBA00022989"/>
    </source>
</evidence>
<dbReference type="RefSeq" id="WP_345197144.1">
    <property type="nucleotide sequence ID" value="NZ_BAABFL010000425.1"/>
</dbReference>
<dbReference type="Pfam" id="PF02653">
    <property type="entry name" value="BPD_transp_2"/>
    <property type="match status" value="1"/>
</dbReference>
<keyword evidence="8" id="KW-1185">Reference proteome</keyword>
<feature type="transmembrane region" description="Helical" evidence="6">
    <location>
        <begin position="57"/>
        <end position="81"/>
    </location>
</feature>
<evidence type="ECO:0000313" key="8">
    <source>
        <dbReference type="Proteomes" id="UP001500604"/>
    </source>
</evidence>
<comment type="caution">
    <text evidence="7">The sequence shown here is derived from an EMBL/GenBank/DDBJ whole genome shotgun (WGS) entry which is preliminary data.</text>
</comment>
<evidence type="ECO:0000256" key="5">
    <source>
        <dbReference type="ARBA" id="ARBA00023136"/>
    </source>
</evidence>
<dbReference type="PANTHER" id="PTHR47089:SF1">
    <property type="entry name" value="GUANOSINE ABC TRANSPORTER PERMEASE PROTEIN NUPP"/>
    <property type="match status" value="1"/>
</dbReference>
<evidence type="ECO:0000313" key="7">
    <source>
        <dbReference type="EMBL" id="GAA4650883.1"/>
    </source>
</evidence>
<evidence type="ECO:0000256" key="3">
    <source>
        <dbReference type="ARBA" id="ARBA00022692"/>
    </source>
</evidence>
<feature type="transmembrane region" description="Helical" evidence="6">
    <location>
        <begin position="245"/>
        <end position="262"/>
    </location>
</feature>